<evidence type="ECO:0000256" key="1">
    <source>
        <dbReference type="ARBA" id="ARBA00022801"/>
    </source>
</evidence>
<accession>A0A517M873</accession>
<dbReference type="Gene3D" id="3.40.50.1820">
    <property type="entry name" value="alpha/beta hydrolase"/>
    <property type="match status" value="1"/>
</dbReference>
<dbReference type="SUPFAM" id="SSF53474">
    <property type="entry name" value="alpha/beta-Hydrolases"/>
    <property type="match status" value="1"/>
</dbReference>
<dbReference type="OrthoDB" id="9764953at2"/>
<reference evidence="3 4" key="1">
    <citation type="submission" date="2019-02" db="EMBL/GenBank/DDBJ databases">
        <title>Deep-cultivation of Planctomycetes and their phenomic and genomic characterization uncovers novel biology.</title>
        <authorList>
            <person name="Wiegand S."/>
            <person name="Jogler M."/>
            <person name="Boedeker C."/>
            <person name="Pinto D."/>
            <person name="Vollmers J."/>
            <person name="Rivas-Marin E."/>
            <person name="Kohn T."/>
            <person name="Peeters S.H."/>
            <person name="Heuer A."/>
            <person name="Rast P."/>
            <person name="Oberbeckmann S."/>
            <person name="Bunk B."/>
            <person name="Jeske O."/>
            <person name="Meyerdierks A."/>
            <person name="Storesund J.E."/>
            <person name="Kallscheuer N."/>
            <person name="Luecker S."/>
            <person name="Lage O.M."/>
            <person name="Pohl T."/>
            <person name="Merkel B.J."/>
            <person name="Hornburger P."/>
            <person name="Mueller R.-W."/>
            <person name="Bruemmer F."/>
            <person name="Labrenz M."/>
            <person name="Spormann A.M."/>
            <person name="Op den Camp H."/>
            <person name="Overmann J."/>
            <person name="Amann R."/>
            <person name="Jetten M.S.M."/>
            <person name="Mascher T."/>
            <person name="Medema M.H."/>
            <person name="Devos D.P."/>
            <person name="Kaster A.-K."/>
            <person name="Ovreas L."/>
            <person name="Rohde M."/>
            <person name="Galperin M.Y."/>
            <person name="Jogler C."/>
        </authorList>
    </citation>
    <scope>NUCLEOTIDE SEQUENCE [LARGE SCALE GENOMIC DNA]</scope>
    <source>
        <strain evidence="3 4">EC9</strain>
    </source>
</reference>
<evidence type="ECO:0000313" key="4">
    <source>
        <dbReference type="Proteomes" id="UP000319557"/>
    </source>
</evidence>
<dbReference type="GO" id="GO:0006508">
    <property type="term" value="P:proteolysis"/>
    <property type="evidence" value="ECO:0007669"/>
    <property type="project" value="InterPro"/>
</dbReference>
<dbReference type="KEGG" id="ruv:EC9_52790"/>
<dbReference type="Pfam" id="PF00326">
    <property type="entry name" value="Peptidase_S9"/>
    <property type="match status" value="1"/>
</dbReference>
<dbReference type="InterPro" id="IPR029058">
    <property type="entry name" value="AB_hydrolase_fold"/>
</dbReference>
<organism evidence="3 4">
    <name type="scientific">Rosistilla ulvae</name>
    <dbReference type="NCBI Taxonomy" id="1930277"/>
    <lineage>
        <taxon>Bacteria</taxon>
        <taxon>Pseudomonadati</taxon>
        <taxon>Planctomycetota</taxon>
        <taxon>Planctomycetia</taxon>
        <taxon>Pirellulales</taxon>
        <taxon>Pirellulaceae</taxon>
        <taxon>Rosistilla</taxon>
    </lineage>
</organism>
<dbReference type="GO" id="GO:0052689">
    <property type="term" value="F:carboxylic ester hydrolase activity"/>
    <property type="evidence" value="ECO:0007669"/>
    <property type="project" value="UniProtKB-ARBA"/>
</dbReference>
<keyword evidence="1" id="KW-0378">Hydrolase</keyword>
<dbReference type="GO" id="GO:0008236">
    <property type="term" value="F:serine-type peptidase activity"/>
    <property type="evidence" value="ECO:0007669"/>
    <property type="project" value="InterPro"/>
</dbReference>
<protein>
    <submittedName>
        <fullName evidence="3">Prolyl oligopeptidase family protein</fullName>
    </submittedName>
</protein>
<gene>
    <name evidence="3" type="ORF">EC9_52790</name>
</gene>
<dbReference type="InterPro" id="IPR001375">
    <property type="entry name" value="Peptidase_S9_cat"/>
</dbReference>
<keyword evidence="4" id="KW-1185">Reference proteome</keyword>
<feature type="domain" description="Peptidase S9 prolyl oligopeptidase catalytic" evidence="2">
    <location>
        <begin position="104"/>
        <end position="269"/>
    </location>
</feature>
<dbReference type="EMBL" id="CP036261">
    <property type="protein sequence ID" value="QDS91059.1"/>
    <property type="molecule type" value="Genomic_DNA"/>
</dbReference>
<dbReference type="Proteomes" id="UP000319557">
    <property type="component" value="Chromosome"/>
</dbReference>
<name>A0A517M873_9BACT</name>
<dbReference type="PANTHER" id="PTHR22946:SF9">
    <property type="entry name" value="POLYKETIDE TRANSFERASE AF380"/>
    <property type="match status" value="1"/>
</dbReference>
<dbReference type="AlphaFoldDB" id="A0A517M873"/>
<evidence type="ECO:0000259" key="2">
    <source>
        <dbReference type="Pfam" id="PF00326"/>
    </source>
</evidence>
<dbReference type="PANTHER" id="PTHR22946">
    <property type="entry name" value="DIENELACTONE HYDROLASE DOMAIN-CONTAINING PROTEIN-RELATED"/>
    <property type="match status" value="1"/>
</dbReference>
<sequence length="351" mass="39142">MQHFTLFRSQLKPFRFFGLIVLLLASTGEIEAVDPSPQELPNSSVDPRYIEAEFVSTFDRTMQPLRYALPPKSQDAERPVLVFLHSWSSDYHLHKPEWLRAALSRGWIFVEPNFRGPNDTPEACGSAAARADVLDCVEFAIKHLNADTNRIYLAGASGGGHMTMLMAGRHPERFTAASAWVGISDLKKWYEHHSPNGIPQNYAKKVAKCCGSAPGVSKLVDQQYYQRSPIHWITNAGDLPLDIAAGVHDGQSGSVPFQHSVRLYNAIAKSHAAPLVSDAEMQQLWDLGKLTKPQAQDTAEDPTYRRDIKLRRKTNNARLTIFEGGHEGLAEAACAWLEVQRRSTRLSSVLE</sequence>
<proteinExistence type="predicted"/>
<dbReference type="RefSeq" id="WP_145348758.1">
    <property type="nucleotide sequence ID" value="NZ_CP036261.1"/>
</dbReference>
<dbReference type="InterPro" id="IPR050261">
    <property type="entry name" value="FrsA_esterase"/>
</dbReference>
<evidence type="ECO:0000313" key="3">
    <source>
        <dbReference type="EMBL" id="QDS91059.1"/>
    </source>
</evidence>